<keyword evidence="1" id="KW-0472">Membrane</keyword>
<dbReference type="RefSeq" id="WP_146564552.1">
    <property type="nucleotide sequence ID" value="NZ_SIHJ01000001.1"/>
</dbReference>
<comment type="caution">
    <text evidence="2">The sequence shown here is derived from an EMBL/GenBank/DDBJ whole genome shotgun (WGS) entry which is preliminary data.</text>
</comment>
<dbReference type="InterPro" id="IPR046487">
    <property type="entry name" value="DUF6580"/>
</dbReference>
<feature type="transmembrane region" description="Helical" evidence="1">
    <location>
        <begin position="158"/>
        <end position="177"/>
    </location>
</feature>
<evidence type="ECO:0000256" key="1">
    <source>
        <dbReference type="SAM" id="Phobius"/>
    </source>
</evidence>
<feature type="transmembrane region" description="Helical" evidence="1">
    <location>
        <begin position="98"/>
        <end position="123"/>
    </location>
</feature>
<dbReference type="EMBL" id="SIHJ01000001">
    <property type="protein sequence ID" value="TWT37203.1"/>
    <property type="molecule type" value="Genomic_DNA"/>
</dbReference>
<feature type="transmembrane region" description="Helical" evidence="1">
    <location>
        <begin position="41"/>
        <end position="60"/>
    </location>
</feature>
<evidence type="ECO:0000313" key="3">
    <source>
        <dbReference type="Proteomes" id="UP000316714"/>
    </source>
</evidence>
<keyword evidence="1" id="KW-0812">Transmembrane</keyword>
<dbReference type="OrthoDB" id="9806699at2"/>
<evidence type="ECO:0008006" key="4">
    <source>
        <dbReference type="Google" id="ProtNLM"/>
    </source>
</evidence>
<gene>
    <name evidence="2" type="ORF">KOR34_21500</name>
</gene>
<organism evidence="2 3">
    <name type="scientific">Posidoniimonas corsicana</name>
    <dbReference type="NCBI Taxonomy" id="1938618"/>
    <lineage>
        <taxon>Bacteria</taxon>
        <taxon>Pseudomonadati</taxon>
        <taxon>Planctomycetota</taxon>
        <taxon>Planctomycetia</taxon>
        <taxon>Pirellulales</taxon>
        <taxon>Lacipirellulaceae</taxon>
        <taxon>Posidoniimonas</taxon>
    </lineage>
</organism>
<reference evidence="2 3" key="1">
    <citation type="submission" date="2019-02" db="EMBL/GenBank/DDBJ databases">
        <title>Deep-cultivation of Planctomycetes and their phenomic and genomic characterization uncovers novel biology.</title>
        <authorList>
            <person name="Wiegand S."/>
            <person name="Jogler M."/>
            <person name="Boedeker C."/>
            <person name="Pinto D."/>
            <person name="Vollmers J."/>
            <person name="Rivas-Marin E."/>
            <person name="Kohn T."/>
            <person name="Peeters S.H."/>
            <person name="Heuer A."/>
            <person name="Rast P."/>
            <person name="Oberbeckmann S."/>
            <person name="Bunk B."/>
            <person name="Jeske O."/>
            <person name="Meyerdierks A."/>
            <person name="Storesund J.E."/>
            <person name="Kallscheuer N."/>
            <person name="Luecker S."/>
            <person name="Lage O.M."/>
            <person name="Pohl T."/>
            <person name="Merkel B.J."/>
            <person name="Hornburger P."/>
            <person name="Mueller R.-W."/>
            <person name="Bruemmer F."/>
            <person name="Labrenz M."/>
            <person name="Spormann A.M."/>
            <person name="Op Den Camp H."/>
            <person name="Overmann J."/>
            <person name="Amann R."/>
            <person name="Jetten M.S.M."/>
            <person name="Mascher T."/>
            <person name="Medema M.H."/>
            <person name="Devos D.P."/>
            <person name="Kaster A.-K."/>
            <person name="Ovreas L."/>
            <person name="Rohde M."/>
            <person name="Galperin M.Y."/>
            <person name="Jogler C."/>
        </authorList>
    </citation>
    <scope>NUCLEOTIDE SEQUENCE [LARGE SCALE GENOMIC DNA]</scope>
    <source>
        <strain evidence="2 3">KOR34</strain>
    </source>
</reference>
<feature type="transmembrane region" description="Helical" evidence="1">
    <location>
        <begin position="72"/>
        <end position="92"/>
    </location>
</feature>
<proteinExistence type="predicted"/>
<dbReference type="AlphaFoldDB" id="A0A5C5VGT6"/>
<protein>
    <recommendedName>
        <fullName evidence="4">Rod shape-determining protein MreD</fullName>
    </recommendedName>
</protein>
<accession>A0A5C5VGT6</accession>
<dbReference type="Pfam" id="PF20221">
    <property type="entry name" value="DUF6580"/>
    <property type="match status" value="1"/>
</dbReference>
<name>A0A5C5VGT6_9BACT</name>
<evidence type="ECO:0000313" key="2">
    <source>
        <dbReference type="EMBL" id="TWT37203.1"/>
    </source>
</evidence>
<dbReference type="Proteomes" id="UP000316714">
    <property type="component" value="Unassembled WGS sequence"/>
</dbReference>
<keyword evidence="1" id="KW-1133">Transmembrane helix</keyword>
<keyword evidence="3" id="KW-1185">Reference proteome</keyword>
<sequence>MRDKKTTDLVIFGLLVAIGVAGRWGQPDWCVTPIAAVTLLAGYWFGRPAVAAVVPLLVMLISDLALDGYQNFGVMALVYLAMAAPAVLGVWLRTGDGVGWWAKLVTCSLIPATVFWLTSNFAVWAWSTQPYYEKTLGGLLQCYTMAVPFFGRMMAGDLAFTLVLFGAMLMAGAGRVVKSRVAT</sequence>